<dbReference type="InterPro" id="IPR007219">
    <property type="entry name" value="XnlR_reg_dom"/>
</dbReference>
<dbReference type="Pfam" id="PF00172">
    <property type="entry name" value="Zn_clus"/>
    <property type="match status" value="1"/>
</dbReference>
<dbReference type="SMART" id="SM00066">
    <property type="entry name" value="GAL4"/>
    <property type="match status" value="1"/>
</dbReference>
<sequence>MTPEELASGAGSNNNRPAAVACIECRKKHLKCDAVTPVCSRCSFHGRICTYAPSQRGIAGRGRKRHSSVLESDVGASPYPDRFAGHQNIDRNAINDIPAHGIAAQPSIGRPETAISSIGHDIRTHAIPHNLNDADEAFLIGQYYSNFHASHPVLVPKSYFQVQFYPDYLVLLICFIGSHFSTKYDSDTLQPSVDRALTGLTGCSPYRIQAYLLYAIALHARQRASDAVVYIERAAALALGFGINHPNYADATAPYDDVRAESLRRTWWELYIVDCFLATLHKRESFQTAAAKVHPYLPGEDSLWLQGICQPRKLTLEQLSNRMLSEQDLDFSSYCYRIEAVRIISRVRAVSAAREVHSEDVQAVDNAIASWRHSLPDSKSSILDPDGNVDQMLFQANMLINAAIVLLHFPRCDLPLTVPQLSDIECTRAISKMPATSNQHTVKATMASKELSSLATLPCPLSSHSPFFTCGLILGCIVQLAISSIHPKDSLQSHRERVELIITALGRLGQQWAVSRNAVQNVSIVARGIFMVQSNDNPIDCGSAQNSGIDAENWPSDISWFDFISLEESQP</sequence>
<dbReference type="PROSITE" id="PS50048">
    <property type="entry name" value="ZN2_CY6_FUNGAL_2"/>
    <property type="match status" value="1"/>
</dbReference>
<dbReference type="GO" id="GO:0006351">
    <property type="term" value="P:DNA-templated transcription"/>
    <property type="evidence" value="ECO:0007669"/>
    <property type="project" value="InterPro"/>
</dbReference>
<dbReference type="AlphaFoldDB" id="A0A9P4QBN9"/>
<evidence type="ECO:0000256" key="2">
    <source>
        <dbReference type="ARBA" id="ARBA00023242"/>
    </source>
</evidence>
<dbReference type="PROSITE" id="PS00463">
    <property type="entry name" value="ZN2_CY6_FUNGAL_1"/>
    <property type="match status" value="1"/>
</dbReference>
<dbReference type="EMBL" id="MU003780">
    <property type="protein sequence ID" value="KAF2722768.1"/>
    <property type="molecule type" value="Genomic_DNA"/>
</dbReference>
<dbReference type="Proteomes" id="UP000799441">
    <property type="component" value="Unassembled WGS sequence"/>
</dbReference>
<evidence type="ECO:0000256" key="1">
    <source>
        <dbReference type="ARBA" id="ARBA00022723"/>
    </source>
</evidence>
<proteinExistence type="predicted"/>
<dbReference type="GO" id="GO:0000981">
    <property type="term" value="F:DNA-binding transcription factor activity, RNA polymerase II-specific"/>
    <property type="evidence" value="ECO:0007669"/>
    <property type="project" value="InterPro"/>
</dbReference>
<keyword evidence="1" id="KW-0479">Metal-binding</keyword>
<dbReference type="PANTHER" id="PTHR47431">
    <property type="entry name" value="ZN(II)2CYS6 TRANSCRIPTION FACTOR (EUROFUNG)-RELATED"/>
    <property type="match status" value="1"/>
</dbReference>
<evidence type="ECO:0000313" key="4">
    <source>
        <dbReference type="EMBL" id="KAF2722768.1"/>
    </source>
</evidence>
<feature type="domain" description="Zn(2)-C6 fungal-type" evidence="3">
    <location>
        <begin position="21"/>
        <end position="51"/>
    </location>
</feature>
<dbReference type="Gene3D" id="4.10.240.10">
    <property type="entry name" value="Zn(2)-C6 fungal-type DNA-binding domain"/>
    <property type="match status" value="1"/>
</dbReference>
<dbReference type="SUPFAM" id="SSF57701">
    <property type="entry name" value="Zn2/Cys6 DNA-binding domain"/>
    <property type="match status" value="1"/>
</dbReference>
<keyword evidence="2" id="KW-0539">Nucleus</keyword>
<gene>
    <name evidence="4" type="ORF">K431DRAFT_38931</name>
</gene>
<dbReference type="InterPro" id="IPR001138">
    <property type="entry name" value="Zn2Cys6_DnaBD"/>
</dbReference>
<evidence type="ECO:0000313" key="5">
    <source>
        <dbReference type="Proteomes" id="UP000799441"/>
    </source>
</evidence>
<dbReference type="CDD" id="cd12148">
    <property type="entry name" value="fungal_TF_MHR"/>
    <property type="match status" value="1"/>
</dbReference>
<accession>A0A9P4QBN9</accession>
<organism evidence="4 5">
    <name type="scientific">Polychaeton citri CBS 116435</name>
    <dbReference type="NCBI Taxonomy" id="1314669"/>
    <lineage>
        <taxon>Eukaryota</taxon>
        <taxon>Fungi</taxon>
        <taxon>Dikarya</taxon>
        <taxon>Ascomycota</taxon>
        <taxon>Pezizomycotina</taxon>
        <taxon>Dothideomycetes</taxon>
        <taxon>Dothideomycetidae</taxon>
        <taxon>Capnodiales</taxon>
        <taxon>Capnodiaceae</taxon>
        <taxon>Polychaeton</taxon>
    </lineage>
</organism>
<dbReference type="GO" id="GO:0003677">
    <property type="term" value="F:DNA binding"/>
    <property type="evidence" value="ECO:0007669"/>
    <property type="project" value="InterPro"/>
</dbReference>
<reference evidence="4" key="1">
    <citation type="journal article" date="2020" name="Stud. Mycol.">
        <title>101 Dothideomycetes genomes: a test case for predicting lifestyles and emergence of pathogens.</title>
        <authorList>
            <person name="Haridas S."/>
            <person name="Albert R."/>
            <person name="Binder M."/>
            <person name="Bloem J."/>
            <person name="Labutti K."/>
            <person name="Salamov A."/>
            <person name="Andreopoulos B."/>
            <person name="Baker S."/>
            <person name="Barry K."/>
            <person name="Bills G."/>
            <person name="Bluhm B."/>
            <person name="Cannon C."/>
            <person name="Castanera R."/>
            <person name="Culley D."/>
            <person name="Daum C."/>
            <person name="Ezra D."/>
            <person name="Gonzalez J."/>
            <person name="Henrissat B."/>
            <person name="Kuo A."/>
            <person name="Liang C."/>
            <person name="Lipzen A."/>
            <person name="Lutzoni F."/>
            <person name="Magnuson J."/>
            <person name="Mondo S."/>
            <person name="Nolan M."/>
            <person name="Ohm R."/>
            <person name="Pangilinan J."/>
            <person name="Park H.-J."/>
            <person name="Ramirez L."/>
            <person name="Alfaro M."/>
            <person name="Sun H."/>
            <person name="Tritt A."/>
            <person name="Yoshinaga Y."/>
            <person name="Zwiers L.-H."/>
            <person name="Turgeon B."/>
            <person name="Goodwin S."/>
            <person name="Spatafora J."/>
            <person name="Crous P."/>
            <person name="Grigoriev I."/>
        </authorList>
    </citation>
    <scope>NUCLEOTIDE SEQUENCE</scope>
    <source>
        <strain evidence="4">CBS 116435</strain>
    </source>
</reference>
<name>A0A9P4QBN9_9PEZI</name>
<protein>
    <recommendedName>
        <fullName evidence="3">Zn(2)-C6 fungal-type domain-containing protein</fullName>
    </recommendedName>
</protein>
<evidence type="ECO:0000259" key="3">
    <source>
        <dbReference type="PROSITE" id="PS50048"/>
    </source>
</evidence>
<dbReference type="Pfam" id="PF04082">
    <property type="entry name" value="Fungal_trans"/>
    <property type="match status" value="1"/>
</dbReference>
<dbReference type="GO" id="GO:0008270">
    <property type="term" value="F:zinc ion binding"/>
    <property type="evidence" value="ECO:0007669"/>
    <property type="project" value="InterPro"/>
</dbReference>
<dbReference type="CDD" id="cd00067">
    <property type="entry name" value="GAL4"/>
    <property type="match status" value="1"/>
</dbReference>
<dbReference type="InterPro" id="IPR036864">
    <property type="entry name" value="Zn2-C6_fun-type_DNA-bd_sf"/>
</dbReference>
<dbReference type="OrthoDB" id="10067394at2759"/>
<dbReference type="PANTHER" id="PTHR47431:SF2">
    <property type="entry name" value="ZN(II)2CYS6 TRANSCRIPTION FACTOR (EUROFUNG)"/>
    <property type="match status" value="1"/>
</dbReference>
<comment type="caution">
    <text evidence="4">The sequence shown here is derived from an EMBL/GenBank/DDBJ whole genome shotgun (WGS) entry which is preliminary data.</text>
</comment>
<keyword evidence="5" id="KW-1185">Reference proteome</keyword>